<feature type="transmembrane region" description="Helical" evidence="1">
    <location>
        <begin position="334"/>
        <end position="351"/>
    </location>
</feature>
<feature type="transmembrane region" description="Helical" evidence="1">
    <location>
        <begin position="383"/>
        <end position="404"/>
    </location>
</feature>
<feature type="transmembrane region" description="Helical" evidence="1">
    <location>
        <begin position="531"/>
        <end position="550"/>
    </location>
</feature>
<dbReference type="InterPro" id="IPR027463">
    <property type="entry name" value="AcrB_DN_DC_subdom"/>
</dbReference>
<feature type="transmembrane region" description="Helical" evidence="1">
    <location>
        <begin position="990"/>
        <end position="1013"/>
    </location>
</feature>
<dbReference type="EMBL" id="JAVRHY010000001">
    <property type="protein sequence ID" value="MDT0617123.1"/>
    <property type="molecule type" value="Genomic_DNA"/>
</dbReference>
<feature type="transmembrane region" description="Helical" evidence="1">
    <location>
        <begin position="429"/>
        <end position="449"/>
    </location>
</feature>
<name>A0ABU3B3T9_9GAMM</name>
<proteinExistence type="predicted"/>
<reference evidence="2 3" key="1">
    <citation type="submission" date="2023-09" db="EMBL/GenBank/DDBJ databases">
        <authorList>
            <person name="Rey-Velasco X."/>
        </authorList>
    </citation>
    <scope>NUCLEOTIDE SEQUENCE [LARGE SCALE GENOMIC DNA]</scope>
    <source>
        <strain evidence="2 3">P385</strain>
    </source>
</reference>
<dbReference type="Gene3D" id="3.30.70.1440">
    <property type="entry name" value="Multidrug efflux transporter AcrB pore domain"/>
    <property type="match status" value="1"/>
</dbReference>
<accession>A0ABU3B3T9</accession>
<dbReference type="PRINTS" id="PR00702">
    <property type="entry name" value="ACRIFLAVINRP"/>
</dbReference>
<feature type="transmembrane region" description="Helical" evidence="1">
    <location>
        <begin position="959"/>
        <end position="978"/>
    </location>
</feature>
<evidence type="ECO:0000256" key="1">
    <source>
        <dbReference type="SAM" id="Phobius"/>
    </source>
</evidence>
<evidence type="ECO:0000313" key="3">
    <source>
        <dbReference type="Proteomes" id="UP001259982"/>
    </source>
</evidence>
<gene>
    <name evidence="2" type="ORF">RM531_01410</name>
</gene>
<sequence length="1026" mass="110882">MTLPGFAVARPVTTVMITLIAVLLGLVALTRIPVDLLPNIEAPSLNIRVNYRNASPQTVEELITRVVEQAVAATPGLEEMRSRSREGESDITLSFAWGTDLDAAANDVRDRLFSEVDDLPDDAERPRIRKFDSADLPIMALGIASPIDPVELRRIIDNRLLYRIQQVAGVASTEIWGGPEREIQVNVDLAQVQALNLSLVDISQALQQANRNLPAGSIEVGQREITLRTPGRLDSLNDLRDTVVTSRDGTPVTVADIATVVDTQQRENRIIRINGDNGVRMAVRKQSDANTVDVSRRVLEEVAELNAEYPQLSIRPFFDSAGFIERSIANVSRSLLYGSALAVLVLLLFLGNPRATLVVGTAIPVSLIATFALIFFNGYTINLMTLGGLALGVGLMVDSAIVVLDNILRRREEGGENRIDSGVNGANEIAAAIVASTLTTLAIFIPMLFARELAGQLFRELAIVVAFALICALLVALTLVPMLTARLVNARPNPPWPWLGRLIAGIGRRFNRVQDGYRDRLAGALRRPRRILAVTGLALAAAVAAVPLLGTEFMPASDEGEVRVDLEMPLGTPMDVLDRQSRRAEAIIREEVPELLSMVTSVETEGGAETDIQVELPPVNQRDRSSSEVAAALRQAITGLPDTTVRVRTRQPFFLRFLSGNQSEGENLSIEVRGYDFDVINRLTGQVENAIQDIPGITDVRLPRTGGEPQRLIDIDRSRAADLGVSVESVGRTVEAAIAGTTAGYYLDQGDEVRILLKLANNRTIPPDDILDLPVPTSEGNTVPLGAVASLTEARGPVQIDREDQQRLNLIYANISGRDLGSVVEDVQTALAGIAVPSNYDIALAGEFEEQQETFNEMGINVILALLLVYMVMACLYESLRDPFIVMITVPLALIGVVAMLLLTGTTLNAQSLVGCLMLIGIVVNNAILIVDQANLLQRQGNSPLDAVREAGRRRLRPILMTATTTILALTPLAIGVGEGSESQAPLARAVIGGLLSSTLITLIVIPVVYAGFHRAWPPARQGSPQ</sequence>
<keyword evidence="1" id="KW-0472">Membrane</keyword>
<dbReference type="Gene3D" id="1.20.1640.10">
    <property type="entry name" value="Multidrug efflux transporter AcrB transmembrane domain"/>
    <property type="match status" value="2"/>
</dbReference>
<feature type="transmembrane region" description="Helical" evidence="1">
    <location>
        <begin position="884"/>
        <end position="904"/>
    </location>
</feature>
<evidence type="ECO:0000313" key="2">
    <source>
        <dbReference type="EMBL" id="MDT0617123.1"/>
    </source>
</evidence>
<keyword evidence="1" id="KW-1133">Transmembrane helix</keyword>
<feature type="transmembrane region" description="Helical" evidence="1">
    <location>
        <begin position="357"/>
        <end position="376"/>
    </location>
</feature>
<dbReference type="PANTHER" id="PTHR32063">
    <property type="match status" value="1"/>
</dbReference>
<dbReference type="PANTHER" id="PTHR32063:SF0">
    <property type="entry name" value="SWARMING MOTILITY PROTEIN SWRC"/>
    <property type="match status" value="1"/>
</dbReference>
<keyword evidence="3" id="KW-1185">Reference proteome</keyword>
<dbReference type="SUPFAM" id="SSF82714">
    <property type="entry name" value="Multidrug efflux transporter AcrB TolC docking domain, DN and DC subdomains"/>
    <property type="match status" value="2"/>
</dbReference>
<feature type="transmembrane region" description="Helical" evidence="1">
    <location>
        <begin position="910"/>
        <end position="931"/>
    </location>
</feature>
<protein>
    <submittedName>
        <fullName evidence="2">Efflux RND transporter permease subunit</fullName>
    </submittedName>
</protein>
<dbReference type="Proteomes" id="UP001259982">
    <property type="component" value="Unassembled WGS sequence"/>
</dbReference>
<feature type="transmembrane region" description="Helical" evidence="1">
    <location>
        <begin position="858"/>
        <end position="877"/>
    </location>
</feature>
<organism evidence="2 3">
    <name type="scientific">Spectribacter acetivorans</name>
    <dbReference type="NCBI Taxonomy" id="3075603"/>
    <lineage>
        <taxon>Bacteria</taxon>
        <taxon>Pseudomonadati</taxon>
        <taxon>Pseudomonadota</taxon>
        <taxon>Gammaproteobacteria</taxon>
        <taxon>Salinisphaerales</taxon>
        <taxon>Salinisphaeraceae</taxon>
        <taxon>Spectribacter</taxon>
    </lineage>
</organism>
<keyword evidence="1" id="KW-0812">Transmembrane</keyword>
<dbReference type="InterPro" id="IPR001036">
    <property type="entry name" value="Acrflvin-R"/>
</dbReference>
<feature type="transmembrane region" description="Helical" evidence="1">
    <location>
        <begin position="461"/>
        <end position="483"/>
    </location>
</feature>
<dbReference type="Gene3D" id="3.30.70.1430">
    <property type="entry name" value="Multidrug efflux transporter AcrB pore domain"/>
    <property type="match status" value="2"/>
</dbReference>
<dbReference type="Gene3D" id="3.30.2090.10">
    <property type="entry name" value="Multidrug efflux transporter AcrB TolC docking domain, DN and DC subdomains"/>
    <property type="match status" value="2"/>
</dbReference>
<dbReference type="RefSeq" id="WP_311656728.1">
    <property type="nucleotide sequence ID" value="NZ_JAVRHY010000001.1"/>
</dbReference>
<comment type="caution">
    <text evidence="2">The sequence shown here is derived from an EMBL/GenBank/DDBJ whole genome shotgun (WGS) entry which is preliminary data.</text>
</comment>
<feature type="transmembrane region" description="Helical" evidence="1">
    <location>
        <begin position="12"/>
        <end position="29"/>
    </location>
</feature>
<dbReference type="Pfam" id="PF00873">
    <property type="entry name" value="ACR_tran"/>
    <property type="match status" value="1"/>
</dbReference>
<dbReference type="Gene3D" id="3.30.70.1320">
    <property type="entry name" value="Multidrug efflux transporter AcrB pore domain like"/>
    <property type="match status" value="1"/>
</dbReference>
<dbReference type="SUPFAM" id="SSF82693">
    <property type="entry name" value="Multidrug efflux transporter AcrB pore domain, PN1, PN2, PC1 and PC2 subdomains"/>
    <property type="match status" value="3"/>
</dbReference>
<dbReference type="SUPFAM" id="SSF82866">
    <property type="entry name" value="Multidrug efflux transporter AcrB transmembrane domain"/>
    <property type="match status" value="2"/>
</dbReference>